<keyword evidence="7 10" id="KW-0472">Membrane</keyword>
<name>A0A1X2G868_9FUNG</name>
<feature type="compositionally biased region" description="Acidic residues" evidence="9">
    <location>
        <begin position="485"/>
        <end position="494"/>
    </location>
</feature>
<dbReference type="STRING" id="101127.A0A1X2G868"/>
<dbReference type="OrthoDB" id="1734229at2759"/>
<evidence type="ECO:0000256" key="10">
    <source>
        <dbReference type="SAM" id="Phobius"/>
    </source>
</evidence>
<evidence type="ECO:0000256" key="4">
    <source>
        <dbReference type="ARBA" id="ARBA00022824"/>
    </source>
</evidence>
<dbReference type="SUPFAM" id="SSF81296">
    <property type="entry name" value="E set domains"/>
    <property type="match status" value="1"/>
</dbReference>
<protein>
    <recommendedName>
        <fullName evidence="11">J domain-containing protein</fullName>
    </recommendedName>
</protein>
<dbReference type="GO" id="GO:0003723">
    <property type="term" value="F:RNA binding"/>
    <property type="evidence" value="ECO:0007669"/>
    <property type="project" value="TreeGrafter"/>
</dbReference>
<dbReference type="PROSITE" id="PS50076">
    <property type="entry name" value="DNAJ_2"/>
    <property type="match status" value="1"/>
</dbReference>
<evidence type="ECO:0000256" key="9">
    <source>
        <dbReference type="SAM" id="MobiDB-lite"/>
    </source>
</evidence>
<dbReference type="SUPFAM" id="SSF158702">
    <property type="entry name" value="Sec63 N-terminal domain-like"/>
    <property type="match status" value="1"/>
</dbReference>
<evidence type="ECO:0000256" key="5">
    <source>
        <dbReference type="ARBA" id="ARBA00022927"/>
    </source>
</evidence>
<feature type="domain" description="J" evidence="11">
    <location>
        <begin position="104"/>
        <end position="171"/>
    </location>
</feature>
<dbReference type="GO" id="GO:0008320">
    <property type="term" value="F:protein transmembrane transporter activity"/>
    <property type="evidence" value="ECO:0007669"/>
    <property type="project" value="TreeGrafter"/>
</dbReference>
<sequence length="670" mass="75898">MAEYTYDEEGFNFFYFLLSVLSIVLIPSTIYTAYTWLHSKTKAQNLCECSTCRQTRAKINATNNKKIKKSSVTIKHVLLILGWIAFGLLSYQVSKAQPATVKWDPYDILGIKEGADVAEIKKVYRKLSLIYHPDKAPEEVKDEYEQTFIQISKAYQVLTDDDTRKNYEEFGHPDGKQSFSMGVALPRALVESSNNIYVLAFYAVVFGLGLPYYIARWWNRSRRQTKDKILNKTMSTFVKGLKETDQFSDLIKLVASAQEFKENTPLDAGEEKALKQLDIAIIDELEQRFAEKYDRETESVPGYRRKARTLLYAYLLRVDLAGKNVQAQALAADQLFIVERSVQLLQGLLQIATVKQWLNVAVLLMNFQQDLLQALYPGEASVKQLPHINSAMLRRFTRNKKRQIQNVKQVLDLQEADRKNLLSSLSDDDYLDVMEVAQRIPQLSVKKAVFKVIGDKIITTAAIITFVLKLKNGRVEKVEIQHENDSEDEDEFDEQGQTKVQPEQDVEEGQGLPVAHTPYYPGEKKPYWWVFLGDPKVNRILVPPRKVTDVVDEKTIRVPFAGPPKAGTYTFSLFVKSDTYAGTDILQDIQLTVEDPSSLPDEDDVDDSISDPEEDSIAGQMKLMREQGLASALAGGSAAAQKEKKKSKKKPQQDQDSDSSDSSDSDSDDE</sequence>
<dbReference type="PROSITE" id="PS00636">
    <property type="entry name" value="DNAJ_1"/>
    <property type="match status" value="1"/>
</dbReference>
<dbReference type="Gene3D" id="2.60.40.150">
    <property type="entry name" value="C2 domain"/>
    <property type="match status" value="1"/>
</dbReference>
<dbReference type="InterPro" id="IPR035892">
    <property type="entry name" value="C2_domain_sf"/>
</dbReference>
<evidence type="ECO:0000256" key="6">
    <source>
        <dbReference type="ARBA" id="ARBA00022989"/>
    </source>
</evidence>
<comment type="caution">
    <text evidence="12">The sequence shown here is derived from an EMBL/GenBank/DDBJ whole genome shotgun (WGS) entry which is preliminary data.</text>
</comment>
<organism evidence="12 13">
    <name type="scientific">Hesseltinella vesiculosa</name>
    <dbReference type="NCBI Taxonomy" id="101127"/>
    <lineage>
        <taxon>Eukaryota</taxon>
        <taxon>Fungi</taxon>
        <taxon>Fungi incertae sedis</taxon>
        <taxon>Mucoromycota</taxon>
        <taxon>Mucoromycotina</taxon>
        <taxon>Mucoromycetes</taxon>
        <taxon>Mucorales</taxon>
        <taxon>Cunninghamellaceae</taxon>
        <taxon>Hesseltinella</taxon>
    </lineage>
</organism>
<dbReference type="Gene3D" id="1.10.3380.10">
    <property type="entry name" value="Sec63 N-terminal domain-like domain"/>
    <property type="match status" value="1"/>
</dbReference>
<dbReference type="PANTHER" id="PTHR24075:SF0">
    <property type="entry name" value="TRANSLOCATION PROTEIN SEC63 HOMOLOG"/>
    <property type="match status" value="1"/>
</dbReference>
<dbReference type="GO" id="GO:0031207">
    <property type="term" value="C:Sec62/Sec63 complex"/>
    <property type="evidence" value="ECO:0007669"/>
    <property type="project" value="TreeGrafter"/>
</dbReference>
<feature type="region of interest" description="Disordered" evidence="9">
    <location>
        <begin position="481"/>
        <end position="517"/>
    </location>
</feature>
<keyword evidence="8" id="KW-0143">Chaperone</keyword>
<evidence type="ECO:0000313" key="13">
    <source>
        <dbReference type="Proteomes" id="UP000242146"/>
    </source>
</evidence>
<keyword evidence="6 10" id="KW-1133">Transmembrane helix</keyword>
<dbReference type="InterPro" id="IPR018253">
    <property type="entry name" value="DnaJ_domain_CS"/>
</dbReference>
<feature type="region of interest" description="Disordered" evidence="9">
    <location>
        <begin position="594"/>
        <end position="670"/>
    </location>
</feature>
<dbReference type="Gene3D" id="1.10.150.20">
    <property type="entry name" value="5' to 3' exonuclease, C-terminal subdomain"/>
    <property type="match status" value="1"/>
</dbReference>
<dbReference type="GO" id="GO:0006614">
    <property type="term" value="P:SRP-dependent cotranslational protein targeting to membrane"/>
    <property type="evidence" value="ECO:0007669"/>
    <property type="project" value="TreeGrafter"/>
</dbReference>
<dbReference type="CDD" id="cd06257">
    <property type="entry name" value="DnaJ"/>
    <property type="match status" value="1"/>
</dbReference>
<keyword evidence="3 10" id="KW-0812">Transmembrane</keyword>
<evidence type="ECO:0000256" key="7">
    <source>
        <dbReference type="ARBA" id="ARBA00023136"/>
    </source>
</evidence>
<gene>
    <name evidence="12" type="ORF">DM01DRAFT_1310411</name>
</gene>
<keyword evidence="2" id="KW-0813">Transport</keyword>
<dbReference type="InterPro" id="IPR036869">
    <property type="entry name" value="J_dom_sf"/>
</dbReference>
<feature type="transmembrane region" description="Helical" evidence="10">
    <location>
        <begin position="13"/>
        <end position="34"/>
    </location>
</feature>
<dbReference type="SUPFAM" id="SSF46565">
    <property type="entry name" value="Chaperone J-domain"/>
    <property type="match status" value="1"/>
</dbReference>
<reference evidence="12 13" key="1">
    <citation type="submission" date="2016-07" db="EMBL/GenBank/DDBJ databases">
        <title>Pervasive Adenine N6-methylation of Active Genes in Fungi.</title>
        <authorList>
            <consortium name="DOE Joint Genome Institute"/>
            <person name="Mondo S.J."/>
            <person name="Dannebaum R.O."/>
            <person name="Kuo R.C."/>
            <person name="Labutti K."/>
            <person name="Haridas S."/>
            <person name="Kuo A."/>
            <person name="Salamov A."/>
            <person name="Ahrendt S.R."/>
            <person name="Lipzen A."/>
            <person name="Sullivan W."/>
            <person name="Andreopoulos W.B."/>
            <person name="Clum A."/>
            <person name="Lindquist E."/>
            <person name="Daum C."/>
            <person name="Ramamoorthy G.K."/>
            <person name="Gryganskyi A."/>
            <person name="Culley D."/>
            <person name="Magnuson J.K."/>
            <person name="James T.Y."/>
            <person name="O'Malley M.A."/>
            <person name="Stajich J.E."/>
            <person name="Spatafora J.W."/>
            <person name="Visel A."/>
            <person name="Grigoriev I.V."/>
        </authorList>
    </citation>
    <scope>NUCLEOTIDE SEQUENCE [LARGE SCALE GENOMIC DNA]</scope>
    <source>
        <strain evidence="12 13">NRRL 3301</strain>
    </source>
</reference>
<keyword evidence="4" id="KW-0256">Endoplasmic reticulum</keyword>
<evidence type="ECO:0000313" key="12">
    <source>
        <dbReference type="EMBL" id="ORX47498.1"/>
    </source>
</evidence>
<dbReference type="InterPro" id="IPR001623">
    <property type="entry name" value="DnaJ_domain"/>
</dbReference>
<accession>A0A1X2G868</accession>
<dbReference type="Pfam" id="PF00226">
    <property type="entry name" value="DnaJ"/>
    <property type="match status" value="1"/>
</dbReference>
<dbReference type="PANTHER" id="PTHR24075">
    <property type="entry name" value="SEC63 DOMAIN-CONTAINING"/>
    <property type="match status" value="1"/>
</dbReference>
<feature type="compositionally biased region" description="Acidic residues" evidence="9">
    <location>
        <begin position="655"/>
        <end position="670"/>
    </location>
</feature>
<evidence type="ECO:0000256" key="3">
    <source>
        <dbReference type="ARBA" id="ARBA00022692"/>
    </source>
</evidence>
<feature type="transmembrane region" description="Helical" evidence="10">
    <location>
        <begin position="74"/>
        <end position="93"/>
    </location>
</feature>
<keyword evidence="13" id="KW-1185">Reference proteome</keyword>
<dbReference type="EMBL" id="MCGT01000033">
    <property type="protein sequence ID" value="ORX47498.1"/>
    <property type="molecule type" value="Genomic_DNA"/>
</dbReference>
<proteinExistence type="predicted"/>
<dbReference type="AlphaFoldDB" id="A0A1X2G868"/>
<feature type="compositionally biased region" description="Low complexity" evidence="9">
    <location>
        <begin position="628"/>
        <end position="640"/>
    </location>
</feature>
<evidence type="ECO:0000256" key="2">
    <source>
        <dbReference type="ARBA" id="ARBA00022448"/>
    </source>
</evidence>
<dbReference type="InterPro" id="IPR004179">
    <property type="entry name" value="Sec63-dom"/>
</dbReference>
<dbReference type="Gene3D" id="1.10.287.110">
    <property type="entry name" value="DnaJ domain"/>
    <property type="match status" value="1"/>
</dbReference>
<feature type="transmembrane region" description="Helical" evidence="10">
    <location>
        <begin position="196"/>
        <end position="215"/>
    </location>
</feature>
<dbReference type="PRINTS" id="PR00625">
    <property type="entry name" value="JDOMAIN"/>
</dbReference>
<dbReference type="InterPro" id="IPR014756">
    <property type="entry name" value="Ig_E-set"/>
</dbReference>
<dbReference type="Pfam" id="PF02889">
    <property type="entry name" value="Sec63"/>
    <property type="match status" value="1"/>
</dbReference>
<dbReference type="GO" id="GO:0006620">
    <property type="term" value="P:post-translational protein targeting to endoplasmic reticulum membrane"/>
    <property type="evidence" value="ECO:0007669"/>
    <property type="project" value="TreeGrafter"/>
</dbReference>
<evidence type="ECO:0000259" key="11">
    <source>
        <dbReference type="PROSITE" id="PS50076"/>
    </source>
</evidence>
<feature type="compositionally biased region" description="Acidic residues" evidence="9">
    <location>
        <begin position="600"/>
        <end position="616"/>
    </location>
</feature>
<evidence type="ECO:0000256" key="1">
    <source>
        <dbReference type="ARBA" id="ARBA00004477"/>
    </source>
</evidence>
<dbReference type="Proteomes" id="UP000242146">
    <property type="component" value="Unassembled WGS sequence"/>
</dbReference>
<comment type="subcellular location">
    <subcellularLocation>
        <location evidence="1">Endoplasmic reticulum membrane</location>
        <topology evidence="1">Multi-pass membrane protein</topology>
    </subcellularLocation>
</comment>
<evidence type="ECO:0000256" key="8">
    <source>
        <dbReference type="ARBA" id="ARBA00023186"/>
    </source>
</evidence>
<keyword evidence="5" id="KW-0653">Protein transport</keyword>
<dbReference type="SMART" id="SM00271">
    <property type="entry name" value="DnaJ"/>
    <property type="match status" value="1"/>
</dbReference>
<dbReference type="SMART" id="SM00973">
    <property type="entry name" value="Sec63"/>
    <property type="match status" value="1"/>
</dbReference>